<name>A0ABW9EA76_9BURK</name>
<protein>
    <submittedName>
        <fullName evidence="1">Histidine phosphatase family protein</fullName>
    </submittedName>
</protein>
<reference evidence="1 2" key="1">
    <citation type="journal article" date="2024" name="Chem. Sci.">
        <title>Discovery of megapolipeptins by genome mining of a Burkholderiales bacteria collection.</title>
        <authorList>
            <person name="Paulo B.S."/>
            <person name="Recchia M.J.J."/>
            <person name="Lee S."/>
            <person name="Fergusson C.H."/>
            <person name="Romanowski S.B."/>
            <person name="Hernandez A."/>
            <person name="Krull N."/>
            <person name="Liu D.Y."/>
            <person name="Cavanagh H."/>
            <person name="Bos A."/>
            <person name="Gray C.A."/>
            <person name="Murphy B.T."/>
            <person name="Linington R.G."/>
            <person name="Eustaquio A.S."/>
        </authorList>
    </citation>
    <scope>NUCLEOTIDE SEQUENCE [LARGE SCALE GENOMIC DNA]</scope>
    <source>
        <strain evidence="1 2">RL17-350-BIC-E</strain>
    </source>
</reference>
<gene>
    <name evidence="1" type="ORF">PQQ73_09195</name>
</gene>
<comment type="caution">
    <text evidence="1">The sequence shown here is derived from an EMBL/GenBank/DDBJ whole genome shotgun (WGS) entry which is preliminary data.</text>
</comment>
<organism evidence="1 2">
    <name type="scientific">Paraburkholderia strydomiana</name>
    <dbReference type="NCBI Taxonomy" id="1245417"/>
    <lineage>
        <taxon>Bacteria</taxon>
        <taxon>Pseudomonadati</taxon>
        <taxon>Pseudomonadota</taxon>
        <taxon>Betaproteobacteria</taxon>
        <taxon>Burkholderiales</taxon>
        <taxon>Burkholderiaceae</taxon>
        <taxon>Paraburkholderia</taxon>
    </lineage>
</organism>
<evidence type="ECO:0000313" key="2">
    <source>
        <dbReference type="Proteomes" id="UP001629392"/>
    </source>
</evidence>
<accession>A0ABW9EA76</accession>
<sequence length="263" mass="28263">MTRWAVVRQWGAMTALLESATSRLVQVLPMIRSRRFLHRAALVIGGLCAGVLALPPAQAADGNSNIETLVFVRHGEKPAQGFGQLNCQGLNRALALPAVIAAKFGKPDAIYAPDPGQQKDDNGHPYYYIRPLATIEPTAIQFQMPVQTPYGFAQIDQLGTALVNPANRNKLIVVAWEHKLIVKLLRQMVSAHGGNAADVPNWESGDFDSIYVVRLDWQNGTARASFKRDRQGLDGRATDCPCAALPGTPSAAASAAVSTNAAD</sequence>
<dbReference type="EMBL" id="JAQQCL010000005">
    <property type="protein sequence ID" value="MFM0716502.1"/>
    <property type="molecule type" value="Genomic_DNA"/>
</dbReference>
<evidence type="ECO:0000313" key="1">
    <source>
        <dbReference type="EMBL" id="MFM0716502.1"/>
    </source>
</evidence>
<proteinExistence type="predicted"/>
<keyword evidence="2" id="KW-1185">Reference proteome</keyword>
<dbReference type="Proteomes" id="UP001629392">
    <property type="component" value="Unassembled WGS sequence"/>
</dbReference>